<proteinExistence type="predicted"/>
<dbReference type="PANTHER" id="PTHR21310:SF37">
    <property type="entry name" value="AMINOGLYCOSIDE PHOSPHOTRANSFERASE DOMAIN-CONTAINING PROTEIN"/>
    <property type="match status" value="1"/>
</dbReference>
<comment type="caution">
    <text evidence="1">The sequence shown here is derived from an EMBL/GenBank/DDBJ whole genome shotgun (WGS) entry which is preliminary data.</text>
</comment>
<evidence type="ECO:0000313" key="1">
    <source>
        <dbReference type="EMBL" id="KAL2061976.1"/>
    </source>
</evidence>
<organism evidence="1 2">
    <name type="scientific">Oculimacula yallundae</name>
    <dbReference type="NCBI Taxonomy" id="86028"/>
    <lineage>
        <taxon>Eukaryota</taxon>
        <taxon>Fungi</taxon>
        <taxon>Dikarya</taxon>
        <taxon>Ascomycota</taxon>
        <taxon>Pezizomycotina</taxon>
        <taxon>Leotiomycetes</taxon>
        <taxon>Helotiales</taxon>
        <taxon>Ploettnerulaceae</taxon>
        <taxon>Oculimacula</taxon>
    </lineage>
</organism>
<gene>
    <name evidence="1" type="ORF">VTL71DRAFT_7354</name>
</gene>
<protein>
    <recommendedName>
        <fullName evidence="3">Phosphotransferase</fullName>
    </recommendedName>
</protein>
<name>A0ABR4BWI0_9HELO</name>
<dbReference type="InterPro" id="IPR051678">
    <property type="entry name" value="AGP_Transferase"/>
</dbReference>
<dbReference type="InterPro" id="IPR011009">
    <property type="entry name" value="Kinase-like_dom_sf"/>
</dbReference>
<dbReference type="EMBL" id="JAZHXI010000018">
    <property type="protein sequence ID" value="KAL2061976.1"/>
    <property type="molecule type" value="Genomic_DNA"/>
</dbReference>
<evidence type="ECO:0008006" key="3">
    <source>
        <dbReference type="Google" id="ProtNLM"/>
    </source>
</evidence>
<sequence length="506" mass="58292">MYSTRENLDNLIWDKNDEEWEILQPVLRRRGTIDLVEALASNKLGRRATWVTPMNIGGYNIVYRLRMEEPPADVIVRRSIDCYAKFPEEKTSIEVATARYLENSTQIPIAKVLFHGNDPELGCYVIMKYIEHKHSMSAALNATNEDPNKTFILDPNIPEDVLEAMYRKVAHCLLELVQHTFPLIGSLAESIDGTCSIASRPITRNMNDMLQLAGIPRSILPPEDKTYSTAIEYYTELANQHIAQLVFQHNDLVASANDCRNKYVARLIFRRLAKQGKLSSFGFREDDWSAQSKEISLLSPAPLNVGSFPLYCDDLRAANILLDTSDNIAAFIDWEFTYAAPTQFSLDPPWWLVLDAPDSWEGGLDDWVAFYEPRLEIWLQAMRKAEASFDVKQGSGFSGCKLDVPLSTYMRESWETGRFWLSFAARNSWAFDAVYWKFLDEKFFGVRQDEVLKHELWQTRLDMLSEDERNAMESFVERKMEEGKERKIVVWSVEDAKNRLAEMILD</sequence>
<evidence type="ECO:0000313" key="2">
    <source>
        <dbReference type="Proteomes" id="UP001595075"/>
    </source>
</evidence>
<dbReference type="SUPFAM" id="SSF56112">
    <property type="entry name" value="Protein kinase-like (PK-like)"/>
    <property type="match status" value="1"/>
</dbReference>
<keyword evidence="2" id="KW-1185">Reference proteome</keyword>
<accession>A0ABR4BWI0</accession>
<dbReference type="PANTHER" id="PTHR21310">
    <property type="entry name" value="AMINOGLYCOSIDE PHOSPHOTRANSFERASE-RELATED-RELATED"/>
    <property type="match status" value="1"/>
</dbReference>
<reference evidence="1 2" key="1">
    <citation type="journal article" date="2024" name="Commun. Biol.">
        <title>Comparative genomic analysis of thermophilic fungi reveals convergent evolutionary adaptations and gene losses.</title>
        <authorList>
            <person name="Steindorff A.S."/>
            <person name="Aguilar-Pontes M.V."/>
            <person name="Robinson A.J."/>
            <person name="Andreopoulos B."/>
            <person name="LaButti K."/>
            <person name="Kuo A."/>
            <person name="Mondo S."/>
            <person name="Riley R."/>
            <person name="Otillar R."/>
            <person name="Haridas S."/>
            <person name="Lipzen A."/>
            <person name="Grimwood J."/>
            <person name="Schmutz J."/>
            <person name="Clum A."/>
            <person name="Reid I.D."/>
            <person name="Moisan M.C."/>
            <person name="Butler G."/>
            <person name="Nguyen T.T.M."/>
            <person name="Dewar K."/>
            <person name="Conant G."/>
            <person name="Drula E."/>
            <person name="Henrissat B."/>
            <person name="Hansel C."/>
            <person name="Singer S."/>
            <person name="Hutchinson M.I."/>
            <person name="de Vries R.P."/>
            <person name="Natvig D.O."/>
            <person name="Powell A.J."/>
            <person name="Tsang A."/>
            <person name="Grigoriev I.V."/>
        </authorList>
    </citation>
    <scope>NUCLEOTIDE SEQUENCE [LARGE SCALE GENOMIC DNA]</scope>
    <source>
        <strain evidence="1 2">CBS 494.80</strain>
    </source>
</reference>
<dbReference type="Proteomes" id="UP001595075">
    <property type="component" value="Unassembled WGS sequence"/>
</dbReference>